<keyword evidence="3" id="KW-1185">Reference proteome</keyword>
<reference evidence="2" key="1">
    <citation type="submission" date="2023-10" db="EMBL/GenBank/DDBJ databases">
        <title>Genome assemblies of two species of porcelain crab, Petrolisthes cinctipes and Petrolisthes manimaculis (Anomura: Porcellanidae).</title>
        <authorList>
            <person name="Angst P."/>
        </authorList>
    </citation>
    <scope>NUCLEOTIDE SEQUENCE</scope>
    <source>
        <strain evidence="2">PB745_01</strain>
        <tissue evidence="2">Gill</tissue>
    </source>
</reference>
<feature type="region of interest" description="Disordered" evidence="1">
    <location>
        <begin position="1"/>
        <end position="34"/>
    </location>
</feature>
<organism evidence="2 3">
    <name type="scientific">Petrolisthes cinctipes</name>
    <name type="common">Flat porcelain crab</name>
    <dbReference type="NCBI Taxonomy" id="88211"/>
    <lineage>
        <taxon>Eukaryota</taxon>
        <taxon>Metazoa</taxon>
        <taxon>Ecdysozoa</taxon>
        <taxon>Arthropoda</taxon>
        <taxon>Crustacea</taxon>
        <taxon>Multicrustacea</taxon>
        <taxon>Malacostraca</taxon>
        <taxon>Eumalacostraca</taxon>
        <taxon>Eucarida</taxon>
        <taxon>Decapoda</taxon>
        <taxon>Pleocyemata</taxon>
        <taxon>Anomura</taxon>
        <taxon>Galatheoidea</taxon>
        <taxon>Porcellanidae</taxon>
        <taxon>Petrolisthes</taxon>
    </lineage>
</organism>
<dbReference type="AlphaFoldDB" id="A0AAE1GBZ5"/>
<protein>
    <submittedName>
        <fullName evidence="2">Uncharacterized protein</fullName>
    </submittedName>
</protein>
<name>A0AAE1GBZ5_PETCI</name>
<proteinExistence type="predicted"/>
<dbReference type="Proteomes" id="UP001286313">
    <property type="component" value="Unassembled WGS sequence"/>
</dbReference>
<comment type="caution">
    <text evidence="2">The sequence shown here is derived from an EMBL/GenBank/DDBJ whole genome shotgun (WGS) entry which is preliminary data.</text>
</comment>
<sequence length="117" mass="12744">MSTPTSPRNACATNATTPLVPSHHHAPPRHMATPASQCYTRATNATTHLPHGRLNGTTLHLYSRLGPQHSHLPCHLASLTNEAAAGPYLHAISSHRLHSPVCGRPRIGRQLPRRLRI</sequence>
<evidence type="ECO:0000313" key="2">
    <source>
        <dbReference type="EMBL" id="KAK3890278.1"/>
    </source>
</evidence>
<dbReference type="EMBL" id="JAWQEG010000432">
    <property type="protein sequence ID" value="KAK3890278.1"/>
    <property type="molecule type" value="Genomic_DNA"/>
</dbReference>
<evidence type="ECO:0000256" key="1">
    <source>
        <dbReference type="SAM" id="MobiDB-lite"/>
    </source>
</evidence>
<evidence type="ECO:0000313" key="3">
    <source>
        <dbReference type="Proteomes" id="UP001286313"/>
    </source>
</evidence>
<accession>A0AAE1GBZ5</accession>
<gene>
    <name evidence="2" type="ORF">Pcinc_005808</name>
</gene>
<feature type="compositionally biased region" description="Polar residues" evidence="1">
    <location>
        <begin position="1"/>
        <end position="19"/>
    </location>
</feature>